<evidence type="ECO:0000313" key="4">
    <source>
        <dbReference type="Proteomes" id="UP000199373"/>
    </source>
</evidence>
<evidence type="ECO:0000259" key="2">
    <source>
        <dbReference type="Pfam" id="PF18862"/>
    </source>
</evidence>
<dbReference type="Pfam" id="PF18739">
    <property type="entry name" value="HEPN_Apea"/>
    <property type="match status" value="1"/>
</dbReference>
<evidence type="ECO:0000313" key="3">
    <source>
        <dbReference type="EMBL" id="SEW15692.1"/>
    </source>
</evidence>
<sequence>MSKNPQIFHGEWWVPAKADPTNSIFMTLPEGGESKYTGTLTYYGDKDSTLEIYHVPSGYHYSHYEYNKVLWGRDSNGNIFTLFNVAMRETRGFDFTNVTYAVGVILTGEHVLSPTEDWTKKCVVYFPYLNNWMFNETQHFVTANFGENSFQLNAAFNERKLSDVTIDNGTHLELFHRNEIESSIEGYKINMKPFFEIETPQPKSLGYYLKLISEFEQFLSVALYTEQHCSEVEFLDRNGDIRETCKLLVKQEPSEDPAFSSLIKFVQLKDKLPSMLSLWHDNFDKVAPISGYLIDSLQKKNRFDVPDFLIIAQALDGYYKRFVNEKNIIGRRGYELGIKTLLEQFKDVDCVRKCKIDPKVLTQSRDKYSHLLLDKDKPFAVEGWDLYWLTEKCKILLTCCILNMLGLTNKEINLCCEQSPISQIIDSFPLEID</sequence>
<dbReference type="RefSeq" id="WP_091916106.1">
    <property type="nucleotide sequence ID" value="NZ_FOIQ01000004.1"/>
</dbReference>
<dbReference type="InterPro" id="IPR041223">
    <property type="entry name" value="ApeA_NTD"/>
</dbReference>
<accession>A0A1I0PMV4</accession>
<reference evidence="3 4" key="1">
    <citation type="submission" date="2016-10" db="EMBL/GenBank/DDBJ databases">
        <authorList>
            <person name="de Groot N.N."/>
        </authorList>
    </citation>
    <scope>NUCLEOTIDE SEQUENCE [LARGE SCALE GENOMIC DNA]</scope>
    <source>
        <strain evidence="3 4">TC2-24</strain>
    </source>
</reference>
<keyword evidence="4" id="KW-1185">Reference proteome</keyword>
<feature type="domain" description="Apea-like HEPN" evidence="1">
    <location>
        <begin position="309"/>
        <end position="410"/>
    </location>
</feature>
<dbReference type="InterPro" id="IPR041229">
    <property type="entry name" value="HEPN_Apea"/>
</dbReference>
<dbReference type="Proteomes" id="UP000199373">
    <property type="component" value="Unassembled WGS sequence"/>
</dbReference>
<gene>
    <name evidence="3" type="ORF">SAMN04487850_1882</name>
</gene>
<dbReference type="Pfam" id="PF18862">
    <property type="entry name" value="ApeA_NTD1"/>
    <property type="match status" value="1"/>
</dbReference>
<proteinExistence type="predicted"/>
<protein>
    <submittedName>
        <fullName evidence="3">Uncharacterized protein</fullName>
    </submittedName>
</protein>
<dbReference type="AlphaFoldDB" id="A0A1I0PMV4"/>
<dbReference type="EMBL" id="FOIQ01000004">
    <property type="protein sequence ID" value="SEW15692.1"/>
    <property type="molecule type" value="Genomic_DNA"/>
</dbReference>
<name>A0A1I0PMV4_9BACT</name>
<organism evidence="3 4">
    <name type="scientific">Prevotella aff. ruminicola Tc2-24</name>
    <dbReference type="NCBI Taxonomy" id="81582"/>
    <lineage>
        <taxon>Bacteria</taxon>
        <taxon>Pseudomonadati</taxon>
        <taxon>Bacteroidota</taxon>
        <taxon>Bacteroidia</taxon>
        <taxon>Bacteroidales</taxon>
        <taxon>Prevotellaceae</taxon>
        <taxon>Prevotella</taxon>
    </lineage>
</organism>
<evidence type="ECO:0000259" key="1">
    <source>
        <dbReference type="Pfam" id="PF18739"/>
    </source>
</evidence>
<feature type="domain" description="ApeA N-terminal" evidence="2">
    <location>
        <begin position="8"/>
        <end position="277"/>
    </location>
</feature>